<proteinExistence type="inferred from homology"/>
<dbReference type="InterPro" id="IPR029052">
    <property type="entry name" value="Metallo-depent_PP-like"/>
</dbReference>
<dbReference type="GO" id="GO:0009166">
    <property type="term" value="P:nucleotide catabolic process"/>
    <property type="evidence" value="ECO:0007669"/>
    <property type="project" value="InterPro"/>
</dbReference>
<dbReference type="GO" id="GO:0000166">
    <property type="term" value="F:nucleotide binding"/>
    <property type="evidence" value="ECO:0007669"/>
    <property type="project" value="UniProtKB-KW"/>
</dbReference>
<comment type="caution">
    <text evidence="3">The sequence shown here is derived from an EMBL/GenBank/DDBJ whole genome shotgun (WGS) entry which is preliminary data.</text>
</comment>
<dbReference type="Gene3D" id="3.60.21.10">
    <property type="match status" value="1"/>
</dbReference>
<organism evidence="3 4">
    <name type="scientific">Pseudoclavibacter endophyticus</name>
    <dbReference type="NCBI Taxonomy" id="1778590"/>
    <lineage>
        <taxon>Bacteria</taxon>
        <taxon>Bacillati</taxon>
        <taxon>Actinomycetota</taxon>
        <taxon>Actinomycetes</taxon>
        <taxon>Micrococcales</taxon>
        <taxon>Microbacteriaceae</taxon>
        <taxon>Pseudoclavibacter</taxon>
    </lineage>
</organism>
<dbReference type="Pfam" id="PF00149">
    <property type="entry name" value="Metallophos"/>
    <property type="match status" value="1"/>
</dbReference>
<dbReference type="GO" id="GO:0030288">
    <property type="term" value="C:outer membrane-bounded periplasmic space"/>
    <property type="evidence" value="ECO:0007669"/>
    <property type="project" value="TreeGrafter"/>
</dbReference>
<dbReference type="SUPFAM" id="SSF56300">
    <property type="entry name" value="Metallo-dependent phosphatases"/>
    <property type="match status" value="1"/>
</dbReference>
<keyword evidence="1" id="KW-0547">Nucleotide-binding</keyword>
<accession>A0A6H9WNE5</accession>
<evidence type="ECO:0000256" key="1">
    <source>
        <dbReference type="RuleBase" id="RU362119"/>
    </source>
</evidence>
<dbReference type="InterPro" id="IPR004843">
    <property type="entry name" value="Calcineurin-like_PHP"/>
</dbReference>
<protein>
    <submittedName>
        <fullName evidence="3">Bifunctional metallophosphatase/5'-nucleotidase</fullName>
    </submittedName>
</protein>
<dbReference type="OrthoDB" id="1016457at2"/>
<dbReference type="RefSeq" id="WP_158029483.1">
    <property type="nucleotide sequence ID" value="NZ_BMHG01000001.1"/>
</dbReference>
<dbReference type="Proteomes" id="UP000431744">
    <property type="component" value="Unassembled WGS sequence"/>
</dbReference>
<keyword evidence="1" id="KW-0378">Hydrolase</keyword>
<dbReference type="GO" id="GO:0016787">
    <property type="term" value="F:hydrolase activity"/>
    <property type="evidence" value="ECO:0007669"/>
    <property type="project" value="UniProtKB-KW"/>
</dbReference>
<gene>
    <name evidence="3" type="ORF">F8O04_11330</name>
</gene>
<dbReference type="PANTHER" id="PTHR11575">
    <property type="entry name" value="5'-NUCLEOTIDASE-RELATED"/>
    <property type="match status" value="1"/>
</dbReference>
<comment type="similarity">
    <text evidence="1">Belongs to the 5'-nucleotidase family.</text>
</comment>
<dbReference type="PRINTS" id="PR01607">
    <property type="entry name" value="APYRASEFAMLY"/>
</dbReference>
<dbReference type="AlphaFoldDB" id="A0A6H9WNE5"/>
<dbReference type="InterPro" id="IPR006179">
    <property type="entry name" value="5_nucleotidase/apyrase"/>
</dbReference>
<keyword evidence="4" id="KW-1185">Reference proteome</keyword>
<evidence type="ECO:0000259" key="2">
    <source>
        <dbReference type="Pfam" id="PF00149"/>
    </source>
</evidence>
<feature type="domain" description="Calcineurin-like phosphoesterase" evidence="2">
    <location>
        <begin position="5"/>
        <end position="226"/>
    </location>
</feature>
<sequence>MTRITIAATSDLHSHWRPGTVGGIAGAAAVLAGIDRDRAVVIDAGDLLTGSPLGAHQTLLRTDAGAEHPLLTALDGLGVDAAVPGNHDFDDGLDSLLGAAAALRRTRYLCANAIGDQGEPVFAPSAVFVREGVRIGVIGAVTSHVQRLSRHGGLEHVRFTDPVTAIADQALRLRPEVDLLVAAYHGGFERDPETGAPLDYDRGENQAARLLEMPGLDGLIAGHTHSARAGTRARDDGARIAYAQPGYAGSHVGVLTFEVEAGAVQVVGARAVPVEVNAPSAHVPRAAAERLEPLHAAAEAWLDSPCPLDDDALHAAVAARAGSRRTALGLPPHPRTWRSLLAHFPAPHGASDYRVPRREFEDAVREAGARGGDSGDGRVPRTATAPRFRVVDHGGADGGADAADSPEQWVAVTANPAFGAHLHPSRVERAHLVDWLDEFARVARHVHFSGATGGDHA</sequence>
<evidence type="ECO:0000313" key="4">
    <source>
        <dbReference type="Proteomes" id="UP000431744"/>
    </source>
</evidence>
<reference evidence="3 4" key="1">
    <citation type="submission" date="2019-09" db="EMBL/GenBank/DDBJ databases">
        <title>Phylogeny of genus Pseudoclavibacter and closely related genus.</title>
        <authorList>
            <person name="Li Y."/>
        </authorList>
    </citation>
    <scope>NUCLEOTIDE SEQUENCE [LARGE SCALE GENOMIC DNA]</scope>
    <source>
        <strain evidence="3 4">EGI 60007</strain>
    </source>
</reference>
<name>A0A6H9WNE5_9MICO</name>
<dbReference type="PANTHER" id="PTHR11575:SF24">
    <property type="entry name" value="5'-NUCLEOTIDASE"/>
    <property type="match status" value="1"/>
</dbReference>
<evidence type="ECO:0000313" key="3">
    <source>
        <dbReference type="EMBL" id="KAB1648288.1"/>
    </source>
</evidence>
<dbReference type="EMBL" id="WBJY01000002">
    <property type="protein sequence ID" value="KAB1648288.1"/>
    <property type="molecule type" value="Genomic_DNA"/>
</dbReference>